<name>A0A8H6W1A9_MYCCL</name>
<comment type="caution">
    <text evidence="7">The sequence shown here is derived from an EMBL/GenBank/DDBJ whole genome shotgun (WGS) entry which is preliminary data.</text>
</comment>
<keyword evidence="4 6" id="KW-0472">Membrane</keyword>
<dbReference type="PANTHER" id="PTHR20855:SF97">
    <property type="entry name" value="ADIPOR-LIKE RECEPTOR IZH3-RELATED"/>
    <property type="match status" value="1"/>
</dbReference>
<keyword evidence="3 6" id="KW-1133">Transmembrane helix</keyword>
<evidence type="ECO:0000256" key="4">
    <source>
        <dbReference type="ARBA" id="ARBA00023136"/>
    </source>
</evidence>
<evidence type="ECO:0000256" key="6">
    <source>
        <dbReference type="SAM" id="Phobius"/>
    </source>
</evidence>
<sequence length="380" mass="41912">MAPRARNRHRSSRSSNQPVVPVLPLAQHVGSSFFRITAASLLVRLAAVAGLASSKIRKTPQTKTRIPDVDPAVEAALEKSHDGRRLIAFDDLPPAWQGDPLIRTGYRFIPLSRLSSLLLSAFTLHNEFLSIQIHIFFFVYSCWKWWRGSLGADLGETIVLVAGLFCLAASVCGHLMTGCAHQHTMETCHRIDYVGIAWMLCSCNISLLYYGYAGHPHIAYPLILMAFLMAVAGSFLPFVPWFNQFEHRAWRIGFFVALKISAIAPAVGVCLLFGVAGLQDFLLPFARPVLGGAFGIFLYSTHYPERLLDPNGKWARRFNTVGFGSHALLLGNQARRTVIPSMELAFSLLWSCSLLGSPFIHGCTTYIGQCIVARCAFATG</sequence>
<accession>A0A8H6W1A9</accession>
<feature type="transmembrane region" description="Helical" evidence="6">
    <location>
        <begin position="158"/>
        <end position="179"/>
    </location>
</feature>
<dbReference type="Pfam" id="PF03006">
    <property type="entry name" value="HlyIII"/>
    <property type="match status" value="1"/>
</dbReference>
<proteinExistence type="predicted"/>
<comment type="subcellular location">
    <subcellularLocation>
        <location evidence="1">Membrane</location>
        <topology evidence="1">Multi-pass membrane protein</topology>
    </subcellularLocation>
</comment>
<dbReference type="PANTHER" id="PTHR20855">
    <property type="entry name" value="ADIPOR/PROGESTIN RECEPTOR-RELATED"/>
    <property type="match status" value="1"/>
</dbReference>
<evidence type="ECO:0000313" key="8">
    <source>
        <dbReference type="Proteomes" id="UP000613580"/>
    </source>
</evidence>
<organism evidence="7 8">
    <name type="scientific">Mycena chlorophos</name>
    <name type="common">Agaric fungus</name>
    <name type="synonym">Agaricus chlorophos</name>
    <dbReference type="NCBI Taxonomy" id="658473"/>
    <lineage>
        <taxon>Eukaryota</taxon>
        <taxon>Fungi</taxon>
        <taxon>Dikarya</taxon>
        <taxon>Basidiomycota</taxon>
        <taxon>Agaricomycotina</taxon>
        <taxon>Agaricomycetes</taxon>
        <taxon>Agaricomycetidae</taxon>
        <taxon>Agaricales</taxon>
        <taxon>Marasmiineae</taxon>
        <taxon>Mycenaceae</taxon>
        <taxon>Mycena</taxon>
    </lineage>
</organism>
<dbReference type="InterPro" id="IPR004254">
    <property type="entry name" value="AdipoR/HlyIII-related"/>
</dbReference>
<evidence type="ECO:0000256" key="5">
    <source>
        <dbReference type="PIRSR" id="PIRSR604254-1"/>
    </source>
</evidence>
<evidence type="ECO:0000313" key="7">
    <source>
        <dbReference type="EMBL" id="KAF7297948.1"/>
    </source>
</evidence>
<reference evidence="7" key="1">
    <citation type="submission" date="2020-05" db="EMBL/GenBank/DDBJ databases">
        <title>Mycena genomes resolve the evolution of fungal bioluminescence.</title>
        <authorList>
            <person name="Tsai I.J."/>
        </authorList>
    </citation>
    <scope>NUCLEOTIDE SEQUENCE</scope>
    <source>
        <strain evidence="7">110903Hualien_Pintung</strain>
    </source>
</reference>
<dbReference type="GO" id="GO:0046872">
    <property type="term" value="F:metal ion binding"/>
    <property type="evidence" value="ECO:0007669"/>
    <property type="project" value="UniProtKB-KW"/>
</dbReference>
<keyword evidence="5" id="KW-0479">Metal-binding</keyword>
<dbReference type="GO" id="GO:0006882">
    <property type="term" value="P:intracellular zinc ion homeostasis"/>
    <property type="evidence" value="ECO:0007669"/>
    <property type="project" value="TreeGrafter"/>
</dbReference>
<dbReference type="OrthoDB" id="5585746at2759"/>
<dbReference type="GO" id="GO:0038023">
    <property type="term" value="F:signaling receptor activity"/>
    <property type="evidence" value="ECO:0007669"/>
    <property type="project" value="TreeGrafter"/>
</dbReference>
<protein>
    <submittedName>
        <fullName evidence="7">IZH family channel protein</fullName>
    </submittedName>
</protein>
<dbReference type="Proteomes" id="UP000613580">
    <property type="component" value="Unassembled WGS sequence"/>
</dbReference>
<dbReference type="GO" id="GO:0016020">
    <property type="term" value="C:membrane"/>
    <property type="evidence" value="ECO:0007669"/>
    <property type="project" value="UniProtKB-SubCell"/>
</dbReference>
<dbReference type="AlphaFoldDB" id="A0A8H6W1A9"/>
<keyword evidence="5" id="KW-0862">Zinc</keyword>
<evidence type="ECO:0000256" key="3">
    <source>
        <dbReference type="ARBA" id="ARBA00022989"/>
    </source>
</evidence>
<evidence type="ECO:0000256" key="2">
    <source>
        <dbReference type="ARBA" id="ARBA00022692"/>
    </source>
</evidence>
<keyword evidence="8" id="KW-1185">Reference proteome</keyword>
<evidence type="ECO:0000256" key="1">
    <source>
        <dbReference type="ARBA" id="ARBA00004141"/>
    </source>
</evidence>
<feature type="binding site" evidence="5">
    <location>
        <position position="174"/>
    </location>
    <ligand>
        <name>Zn(2+)</name>
        <dbReference type="ChEBI" id="CHEBI:29105"/>
    </ligand>
</feature>
<gene>
    <name evidence="7" type="ORF">HMN09_01015600</name>
</gene>
<dbReference type="EMBL" id="JACAZE010000015">
    <property type="protein sequence ID" value="KAF7297948.1"/>
    <property type="molecule type" value="Genomic_DNA"/>
</dbReference>
<feature type="transmembrane region" description="Helical" evidence="6">
    <location>
        <begin position="218"/>
        <end position="242"/>
    </location>
</feature>
<keyword evidence="2 6" id="KW-0812">Transmembrane</keyword>
<feature type="transmembrane region" description="Helical" evidence="6">
    <location>
        <begin position="254"/>
        <end position="275"/>
    </location>
</feature>
<feature type="transmembrane region" description="Helical" evidence="6">
    <location>
        <begin position="191"/>
        <end position="212"/>
    </location>
</feature>